<dbReference type="Proteomes" id="UP000823775">
    <property type="component" value="Unassembled WGS sequence"/>
</dbReference>
<protein>
    <submittedName>
        <fullName evidence="2">Uncharacterized protein</fullName>
    </submittedName>
</protein>
<comment type="caution">
    <text evidence="2">The sequence shown here is derived from an EMBL/GenBank/DDBJ whole genome shotgun (WGS) entry which is preliminary data.</text>
</comment>
<evidence type="ECO:0000256" key="1">
    <source>
        <dbReference type="SAM" id="MobiDB-lite"/>
    </source>
</evidence>
<dbReference type="EMBL" id="JACEIK010004322">
    <property type="protein sequence ID" value="MCD9645049.1"/>
    <property type="molecule type" value="Genomic_DNA"/>
</dbReference>
<proteinExistence type="predicted"/>
<sequence length="70" mass="8016">MAWISFPLCERITILPGIFPWRLVSGKIVGNPEEWNSVKDKLVFSKSDQNNTQQRSGAEQTKIQKQANKK</sequence>
<organism evidence="2 3">
    <name type="scientific">Datura stramonium</name>
    <name type="common">Jimsonweed</name>
    <name type="synonym">Common thornapple</name>
    <dbReference type="NCBI Taxonomy" id="4076"/>
    <lineage>
        <taxon>Eukaryota</taxon>
        <taxon>Viridiplantae</taxon>
        <taxon>Streptophyta</taxon>
        <taxon>Embryophyta</taxon>
        <taxon>Tracheophyta</taxon>
        <taxon>Spermatophyta</taxon>
        <taxon>Magnoliopsida</taxon>
        <taxon>eudicotyledons</taxon>
        <taxon>Gunneridae</taxon>
        <taxon>Pentapetalae</taxon>
        <taxon>asterids</taxon>
        <taxon>lamiids</taxon>
        <taxon>Solanales</taxon>
        <taxon>Solanaceae</taxon>
        <taxon>Solanoideae</taxon>
        <taxon>Datureae</taxon>
        <taxon>Datura</taxon>
    </lineage>
</organism>
<accession>A0ABS8VEB9</accession>
<keyword evidence="3" id="KW-1185">Reference proteome</keyword>
<reference evidence="2 3" key="1">
    <citation type="journal article" date="2021" name="BMC Genomics">
        <title>Datura genome reveals duplications of psychoactive alkaloid biosynthetic genes and high mutation rate following tissue culture.</title>
        <authorList>
            <person name="Rajewski A."/>
            <person name="Carter-House D."/>
            <person name="Stajich J."/>
            <person name="Litt A."/>
        </authorList>
    </citation>
    <scope>NUCLEOTIDE SEQUENCE [LARGE SCALE GENOMIC DNA]</scope>
    <source>
        <strain evidence="2">AR-01</strain>
    </source>
</reference>
<feature type="non-terminal residue" evidence="2">
    <location>
        <position position="70"/>
    </location>
</feature>
<feature type="region of interest" description="Disordered" evidence="1">
    <location>
        <begin position="47"/>
        <end position="70"/>
    </location>
</feature>
<name>A0ABS8VEB9_DATST</name>
<gene>
    <name evidence="2" type="ORF">HAX54_033702</name>
</gene>
<evidence type="ECO:0000313" key="3">
    <source>
        <dbReference type="Proteomes" id="UP000823775"/>
    </source>
</evidence>
<evidence type="ECO:0000313" key="2">
    <source>
        <dbReference type="EMBL" id="MCD9645049.1"/>
    </source>
</evidence>